<feature type="domain" description="PD-(D/E)XK endonuclease-like" evidence="1">
    <location>
        <begin position="2"/>
        <end position="143"/>
    </location>
</feature>
<dbReference type="Gene3D" id="3.90.320.10">
    <property type="match status" value="1"/>
</dbReference>
<evidence type="ECO:0000313" key="2">
    <source>
        <dbReference type="EMBL" id="MCJ2186522.1"/>
    </source>
</evidence>
<feature type="non-terminal residue" evidence="2">
    <location>
        <position position="1"/>
    </location>
</feature>
<dbReference type="InterPro" id="IPR011604">
    <property type="entry name" value="PDDEXK-like_dom_sf"/>
</dbReference>
<keyword evidence="3" id="KW-1185">Reference proteome</keyword>
<dbReference type="Pfam" id="PF12705">
    <property type="entry name" value="PDDEXK_1"/>
    <property type="match status" value="1"/>
</dbReference>
<dbReference type="Proteomes" id="UP001202281">
    <property type="component" value="Unassembled WGS sequence"/>
</dbReference>
<name>A0ABT0BN98_9SPHN</name>
<gene>
    <name evidence="2" type="ORF">MTR66_06810</name>
</gene>
<dbReference type="SUPFAM" id="SSF52980">
    <property type="entry name" value="Restriction endonuclease-like"/>
    <property type="match status" value="1"/>
</dbReference>
<evidence type="ECO:0000313" key="3">
    <source>
        <dbReference type="Proteomes" id="UP001202281"/>
    </source>
</evidence>
<protein>
    <submittedName>
        <fullName evidence="2">PD-(D/E)XK nuclease family protein</fullName>
    </submittedName>
</protein>
<evidence type="ECO:0000259" key="1">
    <source>
        <dbReference type="Pfam" id="PF12705"/>
    </source>
</evidence>
<dbReference type="RefSeq" id="WP_243919039.1">
    <property type="nucleotide sequence ID" value="NZ_JALHLG010000006.1"/>
</dbReference>
<dbReference type="InterPro" id="IPR011335">
    <property type="entry name" value="Restrct_endonuc-II-like"/>
</dbReference>
<organism evidence="2 3">
    <name type="scientific">Novosphingobium beihaiensis</name>
    <dbReference type="NCBI Taxonomy" id="2930389"/>
    <lineage>
        <taxon>Bacteria</taxon>
        <taxon>Pseudomonadati</taxon>
        <taxon>Pseudomonadota</taxon>
        <taxon>Alphaproteobacteria</taxon>
        <taxon>Sphingomonadales</taxon>
        <taxon>Sphingomonadaceae</taxon>
        <taxon>Novosphingobium</taxon>
    </lineage>
</organism>
<comment type="caution">
    <text evidence="2">The sequence shown here is derived from an EMBL/GenBank/DDBJ whole genome shotgun (WGS) entry which is preliminary data.</text>
</comment>
<proteinExistence type="predicted"/>
<reference evidence="2 3" key="1">
    <citation type="submission" date="2022-04" db="EMBL/GenBank/DDBJ databases">
        <title>Identification of a novel bacterium isolated from mangrove sediments.</title>
        <authorList>
            <person name="Pan X."/>
        </authorList>
    </citation>
    <scope>NUCLEOTIDE SEQUENCE [LARGE SCALE GENOMIC DNA]</scope>
    <source>
        <strain evidence="2 3">B2638</strain>
    </source>
</reference>
<accession>A0ABT0BN98</accession>
<dbReference type="InterPro" id="IPR038726">
    <property type="entry name" value="PDDEXK_AddAB-type"/>
</dbReference>
<dbReference type="EMBL" id="JALHLG010000006">
    <property type="protein sequence ID" value="MCJ2186522.1"/>
    <property type="molecule type" value="Genomic_DNA"/>
</dbReference>
<sequence length="168" mass="17937">ARRGTLVHKLLERLPDVGMASREDSGRAWLARNAADLPEAERDAMLATALDVLANPDWAPLFAPGSLAEVPVAAVVGGQVVAGTIDRLVVEPGRVRLIDYKTARRPPEALDQVPRGVLRQMGAYAAALETTFPGRTVEVALLYTTAPRLITVPPEVLAAHKPDLPPGE</sequence>